<name>A0A1L3ZS65_9SPHN</name>
<dbReference type="STRING" id="1921510.BSL82_03335"/>
<gene>
    <name evidence="2" type="ORF">BSL82_03335</name>
</gene>
<feature type="transmembrane region" description="Helical" evidence="1">
    <location>
        <begin position="72"/>
        <end position="87"/>
    </location>
</feature>
<keyword evidence="1" id="KW-0472">Membrane</keyword>
<evidence type="ECO:0000256" key="1">
    <source>
        <dbReference type="SAM" id="Phobius"/>
    </source>
</evidence>
<evidence type="ECO:0000313" key="3">
    <source>
        <dbReference type="Proteomes" id="UP000182063"/>
    </source>
</evidence>
<proteinExistence type="predicted"/>
<dbReference type="AlphaFoldDB" id="A0A1L3ZS65"/>
<dbReference type="Proteomes" id="UP000182063">
    <property type="component" value="Chromosome"/>
</dbReference>
<accession>A0A1L3ZS65</accession>
<sequence length="133" mass="14604">MIFEIIKTILGIGGAALQNIQARQAAKAEAEARIIVARAEAEVKRLEKAQDAEIAWDSEAVSQMRGSWKDEWWTFLASLPLILAFLGDSSRQRVTEGFAAISHMPDWYIAIVGASVAASFGIRALVSRFGIRK</sequence>
<keyword evidence="3" id="KW-1185">Reference proteome</keyword>
<keyword evidence="1" id="KW-1133">Transmembrane helix</keyword>
<evidence type="ECO:0000313" key="2">
    <source>
        <dbReference type="EMBL" id="API58450.1"/>
    </source>
</evidence>
<dbReference type="EMBL" id="CP018221">
    <property type="protein sequence ID" value="API58450.1"/>
    <property type="molecule type" value="Genomic_DNA"/>
</dbReference>
<reference evidence="3" key="1">
    <citation type="submission" date="2016-11" db="EMBL/GenBank/DDBJ databases">
        <title>Complete Genome Sequence of alachlor-degrading Sphingomonas sp. strain JJ-A5.</title>
        <authorList>
            <person name="Lee H."/>
            <person name="Ka J.-O."/>
        </authorList>
    </citation>
    <scope>NUCLEOTIDE SEQUENCE [LARGE SCALE GENOMIC DNA]</scope>
    <source>
        <strain evidence="3">JJ-A5</strain>
    </source>
</reference>
<protein>
    <submittedName>
        <fullName evidence="2">Uncharacterized protein</fullName>
    </submittedName>
</protein>
<feature type="transmembrane region" description="Helical" evidence="1">
    <location>
        <begin position="107"/>
        <end position="126"/>
    </location>
</feature>
<dbReference type="KEGG" id="sphj:BSL82_03335"/>
<organism evidence="2 3">
    <name type="scientific">Tardibacter chloracetimidivorans</name>
    <dbReference type="NCBI Taxonomy" id="1921510"/>
    <lineage>
        <taxon>Bacteria</taxon>
        <taxon>Pseudomonadati</taxon>
        <taxon>Pseudomonadota</taxon>
        <taxon>Alphaproteobacteria</taxon>
        <taxon>Sphingomonadales</taxon>
        <taxon>Sphingomonadaceae</taxon>
        <taxon>Tardibacter</taxon>
    </lineage>
</organism>
<dbReference type="OrthoDB" id="5878031at2"/>
<keyword evidence="1" id="KW-0812">Transmembrane</keyword>
<dbReference type="RefSeq" id="WP_072596023.1">
    <property type="nucleotide sequence ID" value="NZ_CP018221.1"/>
</dbReference>